<proteinExistence type="predicted"/>
<dbReference type="Proteomes" id="UP000008080">
    <property type="component" value="Chromosome"/>
</dbReference>
<keyword evidence="2" id="KW-1185">Reference proteome</keyword>
<sequence>MQFDDELVKGGIALPDMSSINSKKDFNFKRLIRVRENFVPEMENGINDFKGN</sequence>
<evidence type="ECO:0000313" key="2">
    <source>
        <dbReference type="Proteomes" id="UP000008080"/>
    </source>
</evidence>
<dbReference type="KEGG" id="bba:Bd3600"/>
<accession>Q6MHE9</accession>
<evidence type="ECO:0000313" key="1">
    <source>
        <dbReference type="EMBL" id="CAE80978.1"/>
    </source>
</evidence>
<reference evidence="1 2" key="1">
    <citation type="journal article" date="2004" name="Science">
        <title>A predator unmasked: life cycle of Bdellovibrio bacteriovorus from a genomic perspective.</title>
        <authorList>
            <person name="Rendulic S."/>
            <person name="Jagtap P."/>
            <person name="Rosinus A."/>
            <person name="Eppinger M."/>
            <person name="Baar C."/>
            <person name="Lanz C."/>
            <person name="Keller H."/>
            <person name="Lambert C."/>
            <person name="Evans K.J."/>
            <person name="Goesmann A."/>
            <person name="Meyer F."/>
            <person name="Sockett R.E."/>
            <person name="Schuster S.C."/>
        </authorList>
    </citation>
    <scope>NUCLEOTIDE SEQUENCE [LARGE SCALE GENOMIC DNA]</scope>
    <source>
        <strain evidence="2">ATCC 15356 / DSM 50701 / NCIMB 9529 / HD100</strain>
    </source>
</reference>
<organism evidence="1 2">
    <name type="scientific">Bdellovibrio bacteriovorus (strain ATCC 15356 / DSM 50701 / NCIMB 9529 / HD100)</name>
    <dbReference type="NCBI Taxonomy" id="264462"/>
    <lineage>
        <taxon>Bacteria</taxon>
        <taxon>Pseudomonadati</taxon>
        <taxon>Bdellovibrionota</taxon>
        <taxon>Bdellovibrionia</taxon>
        <taxon>Bdellovibrionales</taxon>
        <taxon>Pseudobdellovibrionaceae</taxon>
        <taxon>Bdellovibrio</taxon>
    </lineage>
</organism>
<dbReference type="EMBL" id="BX842656">
    <property type="protein sequence ID" value="CAE80978.1"/>
    <property type="molecule type" value="Genomic_DNA"/>
</dbReference>
<dbReference type="STRING" id="264462.Bd3600"/>
<gene>
    <name evidence="1" type="ordered locus">Bd3600</name>
</gene>
<protein>
    <submittedName>
        <fullName evidence="1">Uncharacterized protein</fullName>
    </submittedName>
</protein>
<name>Q6MHE9_BDEBA</name>
<dbReference type="AlphaFoldDB" id="Q6MHE9"/>
<dbReference type="HOGENOM" id="CLU_3077185_0_0_7"/>